<evidence type="ECO:0000256" key="3">
    <source>
        <dbReference type="ARBA" id="ARBA00005141"/>
    </source>
</evidence>
<proteinExistence type="inferred from homology"/>
<keyword evidence="11" id="KW-0808">Transferase</keyword>
<name>A0ABT0QCR1_9FLAO</name>
<dbReference type="Pfam" id="PF08282">
    <property type="entry name" value="Hydrolase_3"/>
    <property type="match status" value="1"/>
</dbReference>
<dbReference type="InterPro" id="IPR003329">
    <property type="entry name" value="Cytidylyl_trans"/>
</dbReference>
<evidence type="ECO:0000313" key="12">
    <source>
        <dbReference type="Proteomes" id="UP001165381"/>
    </source>
</evidence>
<evidence type="ECO:0000256" key="8">
    <source>
        <dbReference type="ARBA" id="ARBA00022723"/>
    </source>
</evidence>
<keyword evidence="8" id="KW-0479">Metal-binding</keyword>
<evidence type="ECO:0000256" key="7">
    <source>
        <dbReference type="ARBA" id="ARBA00012491"/>
    </source>
</evidence>
<keyword evidence="9" id="KW-0378">Hydrolase</keyword>
<dbReference type="Gene3D" id="3.90.550.10">
    <property type="entry name" value="Spore Coat Polysaccharide Biosynthesis Protein SpsA, Chain A"/>
    <property type="match status" value="1"/>
</dbReference>
<dbReference type="RefSeq" id="WP_249972506.1">
    <property type="nucleotide sequence ID" value="NZ_JAMFLZ010000002.1"/>
</dbReference>
<dbReference type="InterPro" id="IPR010023">
    <property type="entry name" value="KdsC_fam"/>
</dbReference>
<dbReference type="InterPro" id="IPR029044">
    <property type="entry name" value="Nucleotide-diphossugar_trans"/>
</dbReference>
<dbReference type="PANTHER" id="PTHR21485">
    <property type="entry name" value="HAD SUPERFAMILY MEMBERS CMAS AND KDSC"/>
    <property type="match status" value="1"/>
</dbReference>
<evidence type="ECO:0000256" key="4">
    <source>
        <dbReference type="ARBA" id="ARBA00005893"/>
    </source>
</evidence>
<dbReference type="PANTHER" id="PTHR21485:SF3">
    <property type="entry name" value="N-ACYLNEURAMINATE CYTIDYLYLTRANSFERASE"/>
    <property type="match status" value="1"/>
</dbReference>
<comment type="catalytic activity">
    <reaction evidence="1">
        <text>an N-acylneuraminate + CTP = a CMP-N-acyl-beta-neuraminate + diphosphate</text>
        <dbReference type="Rhea" id="RHEA:11344"/>
        <dbReference type="ChEBI" id="CHEBI:33019"/>
        <dbReference type="ChEBI" id="CHEBI:37563"/>
        <dbReference type="ChEBI" id="CHEBI:60073"/>
        <dbReference type="ChEBI" id="CHEBI:68671"/>
        <dbReference type="EC" id="2.7.7.43"/>
    </reaction>
</comment>
<dbReference type="EC" id="2.7.7.43" evidence="7"/>
<comment type="similarity">
    <text evidence="5">Belongs to the CMP-NeuNAc synthase family.</text>
</comment>
<keyword evidence="10" id="KW-0460">Magnesium</keyword>
<dbReference type="SUPFAM" id="SSF53448">
    <property type="entry name" value="Nucleotide-diphospho-sugar transferases"/>
    <property type="match status" value="1"/>
</dbReference>
<dbReference type="NCBIfam" id="TIGR01670">
    <property type="entry name" value="KdsC-phosphatas"/>
    <property type="match status" value="1"/>
</dbReference>
<evidence type="ECO:0000256" key="9">
    <source>
        <dbReference type="ARBA" id="ARBA00022801"/>
    </source>
</evidence>
<dbReference type="SFLD" id="SFLDS00003">
    <property type="entry name" value="Haloacid_Dehalogenase"/>
    <property type="match status" value="1"/>
</dbReference>
<organism evidence="11 12">
    <name type="scientific">Jejuia spongiicola</name>
    <dbReference type="NCBI Taxonomy" id="2942207"/>
    <lineage>
        <taxon>Bacteria</taxon>
        <taxon>Pseudomonadati</taxon>
        <taxon>Bacteroidota</taxon>
        <taxon>Flavobacteriia</taxon>
        <taxon>Flavobacteriales</taxon>
        <taxon>Flavobacteriaceae</taxon>
        <taxon>Jejuia</taxon>
    </lineage>
</organism>
<dbReference type="Proteomes" id="UP001165381">
    <property type="component" value="Unassembled WGS sequence"/>
</dbReference>
<keyword evidence="12" id="KW-1185">Reference proteome</keyword>
<keyword evidence="11" id="KW-0548">Nucleotidyltransferase</keyword>
<evidence type="ECO:0000256" key="6">
    <source>
        <dbReference type="ARBA" id="ARBA00011881"/>
    </source>
</evidence>
<comment type="similarity">
    <text evidence="4">Belongs to the KdsC family.</text>
</comment>
<dbReference type="InterPro" id="IPR036412">
    <property type="entry name" value="HAD-like_sf"/>
</dbReference>
<dbReference type="EMBL" id="JAMFLZ010000002">
    <property type="protein sequence ID" value="MCL6294669.1"/>
    <property type="molecule type" value="Genomic_DNA"/>
</dbReference>
<comment type="subunit">
    <text evidence="6">Homotetramer.</text>
</comment>
<evidence type="ECO:0000313" key="11">
    <source>
        <dbReference type="EMBL" id="MCL6294669.1"/>
    </source>
</evidence>
<dbReference type="SFLD" id="SFLDG01136">
    <property type="entry name" value="C1.6:_Phosphoserine_Phosphatas"/>
    <property type="match status" value="1"/>
</dbReference>
<evidence type="ECO:0000256" key="10">
    <source>
        <dbReference type="ARBA" id="ARBA00022842"/>
    </source>
</evidence>
<reference evidence="11" key="1">
    <citation type="submission" date="2022-05" db="EMBL/GenBank/DDBJ databases">
        <authorList>
            <person name="Park J.-S."/>
        </authorList>
    </citation>
    <scope>NUCLEOTIDE SEQUENCE</scope>
    <source>
        <strain evidence="11">2012CJ34-3</strain>
    </source>
</reference>
<comment type="pathway">
    <text evidence="3">Amino-sugar metabolism; N-acetylneuraminate metabolism.</text>
</comment>
<comment type="cofactor">
    <cofactor evidence="2">
        <name>Mg(2+)</name>
        <dbReference type="ChEBI" id="CHEBI:18420"/>
    </cofactor>
</comment>
<accession>A0ABT0QCR1</accession>
<protein>
    <recommendedName>
        <fullName evidence="7">N-acylneuraminate cytidylyltransferase</fullName>
        <ecNumber evidence="7">2.7.7.43</ecNumber>
    </recommendedName>
</protein>
<dbReference type="SFLD" id="SFLDG01138">
    <property type="entry name" value="C1.6.2:_Deoxy-d-mannose-octulo"/>
    <property type="match status" value="1"/>
</dbReference>
<dbReference type="InterPro" id="IPR023214">
    <property type="entry name" value="HAD_sf"/>
</dbReference>
<gene>
    <name evidence="11" type="ORF">M3P09_06660</name>
</gene>
<dbReference type="SUPFAM" id="SSF56784">
    <property type="entry name" value="HAD-like"/>
    <property type="match status" value="1"/>
</dbReference>
<dbReference type="InterPro" id="IPR050793">
    <property type="entry name" value="CMP-NeuNAc_synthase"/>
</dbReference>
<evidence type="ECO:0000256" key="1">
    <source>
        <dbReference type="ARBA" id="ARBA00001862"/>
    </source>
</evidence>
<dbReference type="GO" id="GO:0016779">
    <property type="term" value="F:nucleotidyltransferase activity"/>
    <property type="evidence" value="ECO:0007669"/>
    <property type="project" value="UniProtKB-KW"/>
</dbReference>
<evidence type="ECO:0000256" key="5">
    <source>
        <dbReference type="ARBA" id="ARBA00010726"/>
    </source>
</evidence>
<comment type="caution">
    <text evidence="11">The sequence shown here is derived from an EMBL/GenBank/DDBJ whole genome shotgun (WGS) entry which is preliminary data.</text>
</comment>
<dbReference type="CDD" id="cd02513">
    <property type="entry name" value="CMP-NeuAc_Synthase"/>
    <property type="match status" value="1"/>
</dbReference>
<dbReference type="Gene3D" id="3.40.50.1000">
    <property type="entry name" value="HAD superfamily/HAD-like"/>
    <property type="match status" value="1"/>
</dbReference>
<dbReference type="Pfam" id="PF02348">
    <property type="entry name" value="CTP_transf_3"/>
    <property type="match status" value="1"/>
</dbReference>
<sequence length="384" mass="44035">MKKIGFIPLRKGSKGIVNKNKRKMLGRPLFTWVLGEAIFSNLDEIYVYTDDQLIVDFIKKEYHWTNKVKALLRSEESANDTVSTEYAMLEFCGSINFNFDVFCLLQATSPFTKRQNINTCLDKLNDDYDSALTVVKTHRFLWNEDGSPINYNPQERPRRQDFDGLLVENGAVYATTKTSLQQTKNRLGNKVAIVQMDEESLHEIDSEKDWLVVESLLVERQKRERTLDKITHFVLDVDGVFTDGTITYSKEGELTKNFDMRDGMGLEILRQYNVEVLVMTSEQSELVAKRMQKLKIKNVYLGVKDKYSLLQHILEEQNLSINSFAYIGDDVNDLTNICSVGWSLAPNNATNIVKQHADVVLSENSGAGAIREACDFIMNYNKRF</sequence>
<evidence type="ECO:0000256" key="2">
    <source>
        <dbReference type="ARBA" id="ARBA00001946"/>
    </source>
</evidence>